<feature type="transmembrane region" description="Helical" evidence="1">
    <location>
        <begin position="672"/>
        <end position="690"/>
    </location>
</feature>
<feature type="transmembrane region" description="Helical" evidence="1">
    <location>
        <begin position="292"/>
        <end position="315"/>
    </location>
</feature>
<dbReference type="Pfam" id="PF00115">
    <property type="entry name" value="COX1"/>
    <property type="match status" value="1"/>
</dbReference>
<keyword evidence="1" id="KW-0472">Membrane</keyword>
<evidence type="ECO:0000313" key="3">
    <source>
        <dbReference type="EMBL" id="MBT2187168.1"/>
    </source>
</evidence>
<feature type="transmembrane region" description="Helical" evidence="1">
    <location>
        <begin position="637"/>
        <end position="660"/>
    </location>
</feature>
<dbReference type="InterPro" id="IPR036927">
    <property type="entry name" value="Cyt_c_oxase-like_su1_sf"/>
</dbReference>
<accession>A0A9X1IR41</accession>
<comment type="caution">
    <text evidence="3">The sequence shown here is derived from an EMBL/GenBank/DDBJ whole genome shotgun (WGS) entry which is preliminary data.</text>
</comment>
<evidence type="ECO:0000256" key="1">
    <source>
        <dbReference type="SAM" id="Phobius"/>
    </source>
</evidence>
<gene>
    <name evidence="3" type="ORF">KK488_09455</name>
</gene>
<feature type="transmembrane region" description="Helical" evidence="1">
    <location>
        <begin position="373"/>
        <end position="395"/>
    </location>
</feature>
<dbReference type="GO" id="GO:0020037">
    <property type="term" value="F:heme binding"/>
    <property type="evidence" value="ECO:0007669"/>
    <property type="project" value="InterPro"/>
</dbReference>
<reference evidence="3" key="1">
    <citation type="submission" date="2021-05" db="EMBL/GenBank/DDBJ databases">
        <title>Genome of Sphingobium sp. strain.</title>
        <authorList>
            <person name="Fan R."/>
        </authorList>
    </citation>
    <scope>NUCLEOTIDE SEQUENCE</scope>
    <source>
        <strain evidence="3">H33</strain>
    </source>
</reference>
<dbReference type="InterPro" id="IPR000883">
    <property type="entry name" value="Cyt_C_Oxase_1"/>
</dbReference>
<protein>
    <submittedName>
        <fullName evidence="3">Nitric-oxide reductase large subunit</fullName>
    </submittedName>
</protein>
<dbReference type="GO" id="GO:0004129">
    <property type="term" value="F:cytochrome-c oxidase activity"/>
    <property type="evidence" value="ECO:0007669"/>
    <property type="project" value="InterPro"/>
</dbReference>
<feature type="transmembrane region" description="Helical" evidence="1">
    <location>
        <begin position="553"/>
        <end position="574"/>
    </location>
</feature>
<dbReference type="Pfam" id="PF22085">
    <property type="entry name" value="NorB_cytochrome_c-like"/>
    <property type="match status" value="1"/>
</dbReference>
<evidence type="ECO:0000259" key="2">
    <source>
        <dbReference type="Pfam" id="PF22085"/>
    </source>
</evidence>
<feature type="transmembrane region" description="Helical" evidence="1">
    <location>
        <begin position="486"/>
        <end position="512"/>
    </location>
</feature>
<dbReference type="PANTHER" id="PTHR10422">
    <property type="entry name" value="CYTOCHROME C OXIDASE SUBUNIT 1"/>
    <property type="match status" value="1"/>
</dbReference>
<dbReference type="Gene3D" id="1.20.210.10">
    <property type="entry name" value="Cytochrome c oxidase-like, subunit I domain"/>
    <property type="match status" value="1"/>
</dbReference>
<dbReference type="AlphaFoldDB" id="A0A9X1IR41"/>
<dbReference type="Proteomes" id="UP001138757">
    <property type="component" value="Unassembled WGS sequence"/>
</dbReference>
<keyword evidence="4" id="KW-1185">Reference proteome</keyword>
<feature type="transmembrane region" description="Helical" evidence="1">
    <location>
        <begin position="232"/>
        <end position="255"/>
    </location>
</feature>
<proteinExistence type="predicted"/>
<dbReference type="RefSeq" id="WP_214622909.1">
    <property type="nucleotide sequence ID" value="NZ_JAHGAW010000005.1"/>
</dbReference>
<feature type="transmembrane region" description="Helical" evidence="1">
    <location>
        <begin position="731"/>
        <end position="749"/>
    </location>
</feature>
<sequence>MADYTSQFSIRRLWIILCVGMVVMFGALLFFGAQIYHSKPPMPGAVRSASGHILYTGEEIQRGQSVWQSTGGMQQGSIWGHGGYVAPDWSADWLHREAIALRDSIAATEFNALPEPDQARIGAILKHEMRTNSYDPKTALITVSDQRAAAIVATAAHYEDLFTNRTPADQHLRELYAMPQHAVLTRDEAHALGGFIFWTAWATAAERPGEKISYTSNWPHEPLVGNVPTGAIFLWTFLSIFVLLGAVGTLVWYYAREFDVWRGDIEPIEGFAQTDLLRAVTVTPSMRATAKYFFVVTAMLLAQVLLGIVTAHYAVEGQGLYGLPMTEYFPYALTRTWHTQLAVLWIATAWLATGLYVAPLLGGREPRFQRLGVNFLFVSLLMIVIGSFAGEWAAIDRRMGTGAVNFWFGHQGYEYLDLGRFWQIYLFVGLLLWTLLVLRGLWPALKEKGGRSLVFLVVIATVSIGLLFGTGLLYGEHTHISIMEYWRWWVVHLWVEGIFEVFATAIVSALFVKMGLVRVSVAATSVLFATVIFLFGGVLGTFHHLYFSGTPTVVIALGAIFSALEVVPLVVVGFEAYNRAKVEHQHDWQTAYRWPFAFFASVLVWNMVGAGMFGFFINPPLALYYMQGLNTTATHAHAALFGVYGMLGLGLTLFCMRGLSDPARWSDKLLKSSFWCLNIGLAMMLFFSLFPQGLYQAYQSYTHGYAYARSAEVIHGPVMQALVWARVPGDVVFATGVVAFAIFMVRALFTRDRRGDANGTPAPATLPLAGA</sequence>
<keyword evidence="1" id="KW-0812">Transmembrane</keyword>
<dbReference type="GO" id="GO:0009060">
    <property type="term" value="P:aerobic respiration"/>
    <property type="evidence" value="ECO:0007669"/>
    <property type="project" value="InterPro"/>
</dbReference>
<dbReference type="SUPFAM" id="SSF81442">
    <property type="entry name" value="Cytochrome c oxidase subunit I-like"/>
    <property type="match status" value="1"/>
</dbReference>
<dbReference type="GO" id="GO:0016020">
    <property type="term" value="C:membrane"/>
    <property type="evidence" value="ECO:0007669"/>
    <property type="project" value="InterPro"/>
</dbReference>
<dbReference type="InterPro" id="IPR054309">
    <property type="entry name" value="NorB_cytochrome_c-like"/>
</dbReference>
<evidence type="ECO:0000313" key="4">
    <source>
        <dbReference type="Proteomes" id="UP001138757"/>
    </source>
</evidence>
<dbReference type="EMBL" id="JAHGAW010000005">
    <property type="protein sequence ID" value="MBT2187168.1"/>
    <property type="molecule type" value="Genomic_DNA"/>
</dbReference>
<feature type="transmembrane region" description="Helical" evidence="1">
    <location>
        <begin position="453"/>
        <end position="474"/>
    </location>
</feature>
<feature type="transmembrane region" description="Helical" evidence="1">
    <location>
        <begin position="422"/>
        <end position="441"/>
    </location>
</feature>
<keyword evidence="1" id="KW-1133">Transmembrane helix</keyword>
<name>A0A9X1IR41_9SPHN</name>
<organism evidence="3 4">
    <name type="scientific">Sphingobium nicotianae</name>
    <dbReference type="NCBI Taxonomy" id="2782607"/>
    <lineage>
        <taxon>Bacteria</taxon>
        <taxon>Pseudomonadati</taxon>
        <taxon>Pseudomonadota</taxon>
        <taxon>Alphaproteobacteria</taxon>
        <taxon>Sphingomonadales</taxon>
        <taxon>Sphingomonadaceae</taxon>
        <taxon>Sphingobium</taxon>
    </lineage>
</organism>
<feature type="domain" description="Nitric oxide reductase subunit B cytochrome c-like" evidence="2">
    <location>
        <begin position="43"/>
        <end position="220"/>
    </location>
</feature>
<feature type="transmembrane region" description="Helical" evidence="1">
    <location>
        <begin position="342"/>
        <end position="361"/>
    </location>
</feature>
<feature type="transmembrane region" description="Helical" evidence="1">
    <location>
        <begin position="12"/>
        <end position="33"/>
    </location>
</feature>
<dbReference type="PANTHER" id="PTHR10422:SF38">
    <property type="entry name" value="CYTOCHROME B SUBUNIT OF NITRIC OXIDE REDUCTASE"/>
    <property type="match status" value="1"/>
</dbReference>
<feature type="transmembrane region" description="Helical" evidence="1">
    <location>
        <begin position="594"/>
        <end position="617"/>
    </location>
</feature>
<feature type="transmembrane region" description="Helical" evidence="1">
    <location>
        <begin position="519"/>
        <end position="547"/>
    </location>
</feature>